<evidence type="ECO:0000313" key="1">
    <source>
        <dbReference type="EMBL" id="MFC3167019.1"/>
    </source>
</evidence>
<dbReference type="Proteomes" id="UP001595557">
    <property type="component" value="Unassembled WGS sequence"/>
</dbReference>
<reference evidence="2" key="1">
    <citation type="journal article" date="2019" name="Int. J. Syst. Evol. Microbiol.">
        <title>The Global Catalogue of Microorganisms (GCM) 10K type strain sequencing project: providing services to taxonomists for standard genome sequencing and annotation.</title>
        <authorList>
            <consortium name="The Broad Institute Genomics Platform"/>
            <consortium name="The Broad Institute Genome Sequencing Center for Infectious Disease"/>
            <person name="Wu L."/>
            <person name="Ma J."/>
        </authorList>
    </citation>
    <scope>NUCLEOTIDE SEQUENCE [LARGE SCALE GENOMIC DNA]</scope>
    <source>
        <strain evidence="2">KCTC 52239</strain>
    </source>
</reference>
<proteinExistence type="predicted"/>
<dbReference type="EMBL" id="JBHRTE010000010">
    <property type="protein sequence ID" value="MFC3167019.1"/>
    <property type="molecule type" value="Genomic_DNA"/>
</dbReference>
<gene>
    <name evidence="1" type="ORF">ACFOD7_03050</name>
</gene>
<name>A0ABV7I8R4_9RHOB</name>
<sequence length="152" mass="17377">MEDLMTGLRPDLHSFSDHPLEVLDQPAAGYILDLVYRFRLFFEWPFDQEVLCGLLFLALPHVPAAGICIPDDDSRSWWEALIWRLQAAGDLAQDEHGFRLTSQGEKRRCSTFQDMLVAPVWSQALEQVHEDLEDFAETEGVPLANALPLRLR</sequence>
<evidence type="ECO:0000313" key="2">
    <source>
        <dbReference type="Proteomes" id="UP001595557"/>
    </source>
</evidence>
<dbReference type="RefSeq" id="WP_207465239.1">
    <property type="nucleotide sequence ID" value="NZ_JAFNAW010000003.1"/>
</dbReference>
<accession>A0ABV7I8R4</accession>
<comment type="caution">
    <text evidence="1">The sequence shown here is derived from an EMBL/GenBank/DDBJ whole genome shotgun (WGS) entry which is preliminary data.</text>
</comment>
<keyword evidence="2" id="KW-1185">Reference proteome</keyword>
<organism evidence="1 2">
    <name type="scientific">Paracoccus fontiphilus</name>
    <dbReference type="NCBI Taxonomy" id="1815556"/>
    <lineage>
        <taxon>Bacteria</taxon>
        <taxon>Pseudomonadati</taxon>
        <taxon>Pseudomonadota</taxon>
        <taxon>Alphaproteobacteria</taxon>
        <taxon>Rhodobacterales</taxon>
        <taxon>Paracoccaceae</taxon>
        <taxon>Paracoccus</taxon>
    </lineage>
</organism>
<protein>
    <submittedName>
        <fullName evidence="1">Uncharacterized protein</fullName>
    </submittedName>
</protein>